<dbReference type="AlphaFoldDB" id="A0A6G1HRQ2"/>
<dbReference type="Gene3D" id="2.30.130.40">
    <property type="entry name" value="LON domain-like"/>
    <property type="match status" value="1"/>
</dbReference>
<dbReference type="PROSITE" id="PS50089">
    <property type="entry name" value="ZF_RING_2"/>
    <property type="match status" value="2"/>
</dbReference>
<dbReference type="Pfam" id="PF13445">
    <property type="entry name" value="zf-RING_UBOX"/>
    <property type="match status" value="1"/>
</dbReference>
<sequence length="531" mass="56834">MLLETPAPASLLGLAALMTDHPPSAPSTPPPIPPTAPRALVRLLQCTACSRLFTSPTTLPCGHTVCRPCLPPPAPPPRRHPGPTLIIRCPIPSCALPHKAEDCATDVCLSKTVDSVLAAVDAFRSHLPPHPPAPLLLHERPAEPWILASGAEAPARTYASPSGSAGGRLLAVMDMAAAGALDYAADVAFGETSPDADAPDAPDAALLDAVRGAAARELDCQVCLNLLFDAVTTPCGHTFCRQCLARTLDHAPYCPVCRRGLGLPATLRHRPSNKRLVALLRGIFPELSEARAQAVRAEEEVRGGDELPLFVCTVAFPGLPTFLHIFEPRYRLLVRRALEGDKRFGMVIRRRPEAGGMGEEEGLAGADFGAYGTLLEIVGCQLLPDGRSFLETRGVSRFRVCSFGARDGYAHGHVELVADVPPEEEARLECEDMAAAVAGNDPLAKMSTAELLGVGLSFVGRMRALSAPWLHERILHAFGGPPAEPGPFAFWLASVLPVPEEEKYALLGVRTVRERVKRVIGWVRGIEGERW</sequence>
<dbReference type="InterPro" id="IPR027370">
    <property type="entry name" value="Znf-RING_euk"/>
</dbReference>
<dbReference type="Proteomes" id="UP000799640">
    <property type="component" value="Unassembled WGS sequence"/>
</dbReference>
<protein>
    <recommendedName>
        <fullName evidence="9">LON-domain-containing protein</fullName>
    </recommendedName>
</protein>
<evidence type="ECO:0000259" key="5">
    <source>
        <dbReference type="PROSITE" id="PS50089"/>
    </source>
</evidence>
<feature type="domain" description="Lon N-terminal" evidence="6">
    <location>
        <begin position="304"/>
        <end position="527"/>
    </location>
</feature>
<dbReference type="Pfam" id="PF13923">
    <property type="entry name" value="zf-C3HC4_2"/>
    <property type="match status" value="1"/>
</dbReference>
<dbReference type="InterPro" id="IPR017907">
    <property type="entry name" value="Znf_RING_CS"/>
</dbReference>
<dbReference type="EMBL" id="ML996700">
    <property type="protein sequence ID" value="KAF2398519.1"/>
    <property type="molecule type" value="Genomic_DNA"/>
</dbReference>
<keyword evidence="1" id="KW-0479">Metal-binding</keyword>
<evidence type="ECO:0000256" key="1">
    <source>
        <dbReference type="ARBA" id="ARBA00022723"/>
    </source>
</evidence>
<feature type="domain" description="RING-type" evidence="5">
    <location>
        <begin position="46"/>
        <end position="91"/>
    </location>
</feature>
<evidence type="ECO:0000256" key="4">
    <source>
        <dbReference type="PROSITE-ProRule" id="PRU00175"/>
    </source>
</evidence>
<dbReference type="Gene3D" id="1.20.58.1480">
    <property type="match status" value="1"/>
</dbReference>
<dbReference type="GO" id="GO:0008270">
    <property type="term" value="F:zinc ion binding"/>
    <property type="evidence" value="ECO:0007669"/>
    <property type="project" value="UniProtKB-KW"/>
</dbReference>
<dbReference type="PROSITE" id="PS00518">
    <property type="entry name" value="ZF_RING_1"/>
    <property type="match status" value="2"/>
</dbReference>
<feature type="domain" description="RING-type" evidence="5">
    <location>
        <begin position="220"/>
        <end position="258"/>
    </location>
</feature>
<dbReference type="Gene3D" id="3.30.40.10">
    <property type="entry name" value="Zinc/RING finger domain, C3HC4 (zinc finger)"/>
    <property type="match status" value="2"/>
</dbReference>
<dbReference type="GO" id="GO:0061630">
    <property type="term" value="F:ubiquitin protein ligase activity"/>
    <property type="evidence" value="ECO:0007669"/>
    <property type="project" value="TreeGrafter"/>
</dbReference>
<evidence type="ECO:0000256" key="3">
    <source>
        <dbReference type="ARBA" id="ARBA00022833"/>
    </source>
</evidence>
<keyword evidence="2 4" id="KW-0863">Zinc-finger</keyword>
<organism evidence="7 8">
    <name type="scientific">Trichodelitschia bisporula</name>
    <dbReference type="NCBI Taxonomy" id="703511"/>
    <lineage>
        <taxon>Eukaryota</taxon>
        <taxon>Fungi</taxon>
        <taxon>Dikarya</taxon>
        <taxon>Ascomycota</taxon>
        <taxon>Pezizomycotina</taxon>
        <taxon>Dothideomycetes</taxon>
        <taxon>Dothideomycetes incertae sedis</taxon>
        <taxon>Phaeotrichales</taxon>
        <taxon>Phaeotrichaceae</taxon>
        <taxon>Trichodelitschia</taxon>
    </lineage>
</organism>
<dbReference type="Pfam" id="PF02190">
    <property type="entry name" value="LON_substr_bdg"/>
    <property type="match status" value="1"/>
</dbReference>
<dbReference type="InterPro" id="IPR046336">
    <property type="entry name" value="Lon_prtase_N_sf"/>
</dbReference>
<evidence type="ECO:0000313" key="7">
    <source>
        <dbReference type="EMBL" id="KAF2398519.1"/>
    </source>
</evidence>
<dbReference type="OrthoDB" id="264917at2759"/>
<dbReference type="SMART" id="SM00464">
    <property type="entry name" value="LON"/>
    <property type="match status" value="1"/>
</dbReference>
<reference evidence="7" key="1">
    <citation type="journal article" date="2020" name="Stud. Mycol.">
        <title>101 Dothideomycetes genomes: a test case for predicting lifestyles and emergence of pathogens.</title>
        <authorList>
            <person name="Haridas S."/>
            <person name="Albert R."/>
            <person name="Binder M."/>
            <person name="Bloem J."/>
            <person name="Labutti K."/>
            <person name="Salamov A."/>
            <person name="Andreopoulos B."/>
            <person name="Baker S."/>
            <person name="Barry K."/>
            <person name="Bills G."/>
            <person name="Bluhm B."/>
            <person name="Cannon C."/>
            <person name="Castanera R."/>
            <person name="Culley D."/>
            <person name="Daum C."/>
            <person name="Ezra D."/>
            <person name="Gonzalez J."/>
            <person name="Henrissat B."/>
            <person name="Kuo A."/>
            <person name="Liang C."/>
            <person name="Lipzen A."/>
            <person name="Lutzoni F."/>
            <person name="Magnuson J."/>
            <person name="Mondo S."/>
            <person name="Nolan M."/>
            <person name="Ohm R."/>
            <person name="Pangilinan J."/>
            <person name="Park H.-J."/>
            <person name="Ramirez L."/>
            <person name="Alfaro M."/>
            <person name="Sun H."/>
            <person name="Tritt A."/>
            <person name="Yoshinaga Y."/>
            <person name="Zwiers L.-H."/>
            <person name="Turgeon B."/>
            <person name="Goodwin S."/>
            <person name="Spatafora J."/>
            <person name="Crous P."/>
            <person name="Grigoriev I."/>
        </authorList>
    </citation>
    <scope>NUCLEOTIDE SEQUENCE</scope>
    <source>
        <strain evidence="7">CBS 262.69</strain>
    </source>
</reference>
<evidence type="ECO:0000259" key="6">
    <source>
        <dbReference type="PROSITE" id="PS51787"/>
    </source>
</evidence>
<name>A0A6G1HRQ2_9PEZI</name>
<dbReference type="PROSITE" id="PS51787">
    <property type="entry name" value="LON_N"/>
    <property type="match status" value="1"/>
</dbReference>
<dbReference type="SUPFAM" id="SSF57850">
    <property type="entry name" value="RING/U-box"/>
    <property type="match status" value="2"/>
</dbReference>
<dbReference type="InterPro" id="IPR001841">
    <property type="entry name" value="Znf_RING"/>
</dbReference>
<accession>A0A6G1HRQ2</accession>
<dbReference type="CDD" id="cd16514">
    <property type="entry name" value="RING-HC_LONFs_rpt2"/>
    <property type="match status" value="1"/>
</dbReference>
<keyword evidence="3" id="KW-0862">Zinc</keyword>
<dbReference type="PANTHER" id="PTHR23327:SF42">
    <property type="entry name" value="LON PEPTIDASE N-TERMINAL DOMAIN AND RING FINGER PROTEIN C14F5.10C"/>
    <property type="match status" value="1"/>
</dbReference>
<keyword evidence="8" id="KW-1185">Reference proteome</keyword>
<dbReference type="PANTHER" id="PTHR23327">
    <property type="entry name" value="RING FINGER PROTEIN 127"/>
    <property type="match status" value="1"/>
</dbReference>
<dbReference type="SUPFAM" id="SSF88697">
    <property type="entry name" value="PUA domain-like"/>
    <property type="match status" value="1"/>
</dbReference>
<dbReference type="SMART" id="SM00184">
    <property type="entry name" value="RING"/>
    <property type="match status" value="2"/>
</dbReference>
<evidence type="ECO:0008006" key="9">
    <source>
        <dbReference type="Google" id="ProtNLM"/>
    </source>
</evidence>
<dbReference type="InterPro" id="IPR003111">
    <property type="entry name" value="Lon_prtase_N"/>
</dbReference>
<dbReference type="InterPro" id="IPR013083">
    <property type="entry name" value="Znf_RING/FYVE/PHD"/>
</dbReference>
<evidence type="ECO:0000256" key="2">
    <source>
        <dbReference type="ARBA" id="ARBA00022771"/>
    </source>
</evidence>
<proteinExistence type="predicted"/>
<dbReference type="InterPro" id="IPR015947">
    <property type="entry name" value="PUA-like_sf"/>
</dbReference>
<gene>
    <name evidence="7" type="ORF">EJ06DRAFT_532252</name>
</gene>
<evidence type="ECO:0000313" key="8">
    <source>
        <dbReference type="Proteomes" id="UP000799640"/>
    </source>
</evidence>